<protein>
    <submittedName>
        <fullName evidence="1">Putative Transposase</fullName>
    </submittedName>
</protein>
<sequence length="50" mass="5533">MAFGTPAAARTDWVSMIMRDGSSSRRALSAPAAQEFLDPLVEPFSRHRLK</sequence>
<dbReference type="PATRIC" id="fig|1160705.3.peg.478"/>
<organism evidence="1 2">
    <name type="scientific">Streptomyces viridochromogenes Tue57</name>
    <dbReference type="NCBI Taxonomy" id="1160705"/>
    <lineage>
        <taxon>Bacteria</taxon>
        <taxon>Bacillati</taxon>
        <taxon>Actinomycetota</taxon>
        <taxon>Actinomycetes</taxon>
        <taxon>Kitasatosporales</taxon>
        <taxon>Streptomycetaceae</taxon>
        <taxon>Streptomyces</taxon>
    </lineage>
</organism>
<proteinExistence type="predicted"/>
<dbReference type="AlphaFoldDB" id="L8PT43"/>
<dbReference type="Proteomes" id="UP000011205">
    <property type="component" value="Unassembled WGS sequence"/>
</dbReference>
<evidence type="ECO:0000313" key="2">
    <source>
        <dbReference type="Proteomes" id="UP000011205"/>
    </source>
</evidence>
<evidence type="ECO:0000313" key="1">
    <source>
        <dbReference type="EMBL" id="ELS58587.1"/>
    </source>
</evidence>
<gene>
    <name evidence="1" type="ORF">STVIR_0483</name>
</gene>
<dbReference type="EMBL" id="AMLP01000018">
    <property type="protein sequence ID" value="ELS58587.1"/>
    <property type="molecule type" value="Genomic_DNA"/>
</dbReference>
<name>L8PT43_STRVR</name>
<accession>L8PT43</accession>
<comment type="caution">
    <text evidence="1">The sequence shown here is derived from an EMBL/GenBank/DDBJ whole genome shotgun (WGS) entry which is preliminary data.</text>
</comment>
<reference evidence="1 2" key="1">
    <citation type="journal article" date="2013" name="Genome Announc.">
        <title>Draft Genome Sequence of Streptomyces viridochromogenes Strain Tu57, Producer of Avilamycin.</title>
        <authorList>
            <person name="Gruning B.A."/>
            <person name="Erxleben A."/>
            <person name="Hahnlein A."/>
            <person name="Gunther S."/>
        </authorList>
    </citation>
    <scope>NUCLEOTIDE SEQUENCE [LARGE SCALE GENOMIC DNA]</scope>
    <source>
        <strain evidence="1 2">Tue57</strain>
    </source>
</reference>